<dbReference type="AlphaFoldDB" id="A0A9P7JT60"/>
<evidence type="ECO:0000313" key="2">
    <source>
        <dbReference type="EMBL" id="KAG2106228.1"/>
    </source>
</evidence>
<organism evidence="2 3">
    <name type="scientific">Suillus discolor</name>
    <dbReference type="NCBI Taxonomy" id="1912936"/>
    <lineage>
        <taxon>Eukaryota</taxon>
        <taxon>Fungi</taxon>
        <taxon>Dikarya</taxon>
        <taxon>Basidiomycota</taxon>
        <taxon>Agaricomycotina</taxon>
        <taxon>Agaricomycetes</taxon>
        <taxon>Agaricomycetidae</taxon>
        <taxon>Boletales</taxon>
        <taxon>Suillineae</taxon>
        <taxon>Suillaceae</taxon>
        <taxon>Suillus</taxon>
    </lineage>
</organism>
<evidence type="ECO:0000313" key="3">
    <source>
        <dbReference type="Proteomes" id="UP000823399"/>
    </source>
</evidence>
<keyword evidence="3" id="KW-1185">Reference proteome</keyword>
<feature type="region of interest" description="Disordered" evidence="1">
    <location>
        <begin position="175"/>
        <end position="255"/>
    </location>
</feature>
<dbReference type="Proteomes" id="UP000823399">
    <property type="component" value="Unassembled WGS sequence"/>
</dbReference>
<dbReference type="GeneID" id="64706371"/>
<dbReference type="EMBL" id="JABBWM010000036">
    <property type="protein sequence ID" value="KAG2106228.1"/>
    <property type="molecule type" value="Genomic_DNA"/>
</dbReference>
<sequence>MFKLRVKPLDPGHISFNSVSLRSVPTQLFVSNAEPDAIPQFVLMAFQNTLENSFRRLGNEIAHLESLLDISLEVELQAGGQGDIQAESAVKLLSEFLDLDTLYIEGQRHPNADMYLDILSQPCVLSTEELLPQPTFKKALQTISPKIAGTIDELTASASVEVYLILTSNDRRSHLDNTQEQLTTSTKVKGKEPEGHNTPPRGKSQHPSSSTPPRISGEFVPNAVIESQEIVGSYTPGNRKFNTPVESGLRPSLVP</sequence>
<reference evidence="2" key="1">
    <citation type="journal article" date="2020" name="New Phytol.">
        <title>Comparative genomics reveals dynamic genome evolution in host specialist ectomycorrhizal fungi.</title>
        <authorList>
            <person name="Lofgren L.A."/>
            <person name="Nguyen N.H."/>
            <person name="Vilgalys R."/>
            <person name="Ruytinx J."/>
            <person name="Liao H.L."/>
            <person name="Branco S."/>
            <person name="Kuo A."/>
            <person name="LaButti K."/>
            <person name="Lipzen A."/>
            <person name="Andreopoulos W."/>
            <person name="Pangilinan J."/>
            <person name="Riley R."/>
            <person name="Hundley H."/>
            <person name="Na H."/>
            <person name="Barry K."/>
            <person name="Grigoriev I.V."/>
            <person name="Stajich J.E."/>
            <person name="Kennedy P.G."/>
        </authorList>
    </citation>
    <scope>NUCLEOTIDE SEQUENCE</scope>
    <source>
        <strain evidence="2">FC423</strain>
    </source>
</reference>
<accession>A0A9P7JT60</accession>
<protein>
    <submittedName>
        <fullName evidence="2">Uncharacterized protein</fullName>
    </submittedName>
</protein>
<proteinExistence type="predicted"/>
<dbReference type="OrthoDB" id="21204at2759"/>
<evidence type="ECO:0000256" key="1">
    <source>
        <dbReference type="SAM" id="MobiDB-lite"/>
    </source>
</evidence>
<dbReference type="RefSeq" id="XP_041291538.1">
    <property type="nucleotide sequence ID" value="XM_041444112.1"/>
</dbReference>
<comment type="caution">
    <text evidence="2">The sequence shown here is derived from an EMBL/GenBank/DDBJ whole genome shotgun (WGS) entry which is preliminary data.</text>
</comment>
<gene>
    <name evidence="2" type="ORF">F5147DRAFT_837941</name>
</gene>
<name>A0A9P7JT60_9AGAM</name>
<feature type="compositionally biased region" description="Polar residues" evidence="1">
    <location>
        <begin position="178"/>
        <end position="187"/>
    </location>
</feature>